<sequence length="412" mass="45934">MYRMEMMQPTTPDTMLWLSQLGMQDPSLVEHFESLGSIKTEQLANPCEYPFCLSPSFASVESSKVQKDPLVGMVGNLSAVNPIMYLDRFLNHQKPAKILKPNGCEVRNDQPAAPSFWQKHAYALPREQHLFQQFAPEVIDSFGNFLPQLGDDHETYDLLAPQNPILHGDATGSPASVKQESVVSDVLSGGTLSSSNTANLVFTPTQFSGKRKSDQLLSDGTSVQATFSDIKPSGHTMDHIMAERKRREKLSQRFIALSAIIPGLKKMDKATVLGDAIKYVKQLQDKVKGLEDQTSKKVSRSVNHLKELSTCQDATSVKDTNILEDHEQLPEIDVRMVDESVLIKVHCEKKKGTVAKILAELEKLHLLVSNAQILSFSKTEHDLTFMAQVEDSYDLTVDSIMQALRALFRSFN</sequence>
<dbReference type="EMBL" id="CM055106">
    <property type="protein sequence ID" value="KAJ7530063.1"/>
    <property type="molecule type" value="Genomic_DNA"/>
</dbReference>
<gene>
    <name evidence="1" type="ORF">O6H91_15G077000</name>
</gene>
<evidence type="ECO:0000313" key="1">
    <source>
        <dbReference type="EMBL" id="KAJ7530063.1"/>
    </source>
</evidence>
<reference evidence="2" key="1">
    <citation type="journal article" date="2024" name="Proc. Natl. Acad. Sci. U.S.A.">
        <title>Extraordinary preservation of gene collinearity over three hundred million years revealed in homosporous lycophytes.</title>
        <authorList>
            <person name="Li C."/>
            <person name="Wickell D."/>
            <person name="Kuo L.Y."/>
            <person name="Chen X."/>
            <person name="Nie B."/>
            <person name="Liao X."/>
            <person name="Peng D."/>
            <person name="Ji J."/>
            <person name="Jenkins J."/>
            <person name="Williams M."/>
            <person name="Shu S."/>
            <person name="Plott C."/>
            <person name="Barry K."/>
            <person name="Rajasekar S."/>
            <person name="Grimwood J."/>
            <person name="Han X."/>
            <person name="Sun S."/>
            <person name="Hou Z."/>
            <person name="He W."/>
            <person name="Dai G."/>
            <person name="Sun C."/>
            <person name="Schmutz J."/>
            <person name="Leebens-Mack J.H."/>
            <person name="Li F.W."/>
            <person name="Wang L."/>
        </authorList>
    </citation>
    <scope>NUCLEOTIDE SEQUENCE [LARGE SCALE GENOMIC DNA]</scope>
    <source>
        <strain evidence="2">cv. PW_Plant_1</strain>
    </source>
</reference>
<keyword evidence="2" id="KW-1185">Reference proteome</keyword>
<protein>
    <submittedName>
        <fullName evidence="1">Uncharacterized protein</fullName>
    </submittedName>
</protein>
<evidence type="ECO:0000313" key="2">
    <source>
        <dbReference type="Proteomes" id="UP001162992"/>
    </source>
</evidence>
<proteinExistence type="predicted"/>
<name>A0ACC2BK21_DIPCM</name>
<dbReference type="Proteomes" id="UP001162992">
    <property type="component" value="Chromosome 15"/>
</dbReference>
<comment type="caution">
    <text evidence="1">The sequence shown here is derived from an EMBL/GenBank/DDBJ whole genome shotgun (WGS) entry which is preliminary data.</text>
</comment>
<accession>A0ACC2BK21</accession>
<organism evidence="1 2">
    <name type="scientific">Diphasiastrum complanatum</name>
    <name type="common">Issler's clubmoss</name>
    <name type="synonym">Lycopodium complanatum</name>
    <dbReference type="NCBI Taxonomy" id="34168"/>
    <lineage>
        <taxon>Eukaryota</taxon>
        <taxon>Viridiplantae</taxon>
        <taxon>Streptophyta</taxon>
        <taxon>Embryophyta</taxon>
        <taxon>Tracheophyta</taxon>
        <taxon>Lycopodiopsida</taxon>
        <taxon>Lycopodiales</taxon>
        <taxon>Lycopodiaceae</taxon>
        <taxon>Lycopodioideae</taxon>
        <taxon>Diphasiastrum</taxon>
    </lineage>
</organism>